<keyword evidence="2" id="KW-0808">Transferase</keyword>
<keyword evidence="3" id="KW-1133">Transmembrane helix</keyword>
<reference evidence="5 6" key="1">
    <citation type="submission" date="2024-01" db="EMBL/GenBank/DDBJ databases">
        <title>Comparative genomics of Cryptococcus and Kwoniella reveals pathogenesis evolution and contrasting modes of karyotype evolution via chromosome fusion or intercentromeric recombination.</title>
        <authorList>
            <person name="Coelho M.A."/>
            <person name="David-Palma M."/>
            <person name="Shea T."/>
            <person name="Bowers K."/>
            <person name="McGinley-Smith S."/>
            <person name="Mohammad A.W."/>
            <person name="Gnirke A."/>
            <person name="Yurkov A.M."/>
            <person name="Nowrousian M."/>
            <person name="Sun S."/>
            <person name="Cuomo C.A."/>
            <person name="Heitman J."/>
        </authorList>
    </citation>
    <scope>NUCLEOTIDE SEQUENCE [LARGE SCALE GENOMIC DNA]</scope>
    <source>
        <strain evidence="5 6">CBS 6074</strain>
    </source>
</reference>
<dbReference type="InterPro" id="IPR050271">
    <property type="entry name" value="UDP-glycosyltransferase"/>
</dbReference>
<gene>
    <name evidence="5" type="ORF">L201_000463</name>
</gene>
<evidence type="ECO:0000256" key="2">
    <source>
        <dbReference type="ARBA" id="ARBA00022679"/>
    </source>
</evidence>
<dbReference type="PANTHER" id="PTHR48043:SF145">
    <property type="entry name" value="FI06409P-RELATED"/>
    <property type="match status" value="1"/>
</dbReference>
<keyword evidence="1" id="KW-0328">Glycosyltransferase</keyword>
<dbReference type="AlphaFoldDB" id="A0AAX4JLE8"/>
<dbReference type="EMBL" id="CP144098">
    <property type="protein sequence ID" value="WWC85599.1"/>
    <property type="molecule type" value="Genomic_DNA"/>
</dbReference>
<dbReference type="InterPro" id="IPR010610">
    <property type="entry name" value="EryCIII-like_C"/>
</dbReference>
<dbReference type="GeneID" id="91091135"/>
<dbReference type="Pfam" id="PF06722">
    <property type="entry name" value="EryCIII-like_C"/>
    <property type="match status" value="1"/>
</dbReference>
<sequence length="479" mass="53497">MSAKPTLLFITHAESGQANCHLAVISSIKAKYGEKVNIHLASHSPLSKRAPSGVTFHTIVGLSIIQHLERRYNNDWNKLLEFFQSPPGFRGCIKLAKTAFGTVHAETPEEYVDTAQDVERVITETNPDYVVVDMLMCSSRDAIRKLGKEASVLTPNTTKEIAMADQEAGVFSIPAVNSAYPYPLPWYLYPANIIITIFTGIWLLAIDKKHKASNKLRNKNGYPGMFPLFDKVKENSVLCMTHPGADIPMVIPDWLKCCGPIIQASERFEDVDPDLYKWCQQKPTILINLGTIKKSSKRNGQEILKSIRTILSIRPDVQVLWKLSKLGEYTLEGSEEAGDRLKIVDWLKADPFAMLRSGNIICSIHHGGSNSYHEALYAGIPQVVLPGWTDCYDFAARLRYLGIGEWGNPKSAPDCSEPEFTKAVLKVIGRTNDDSVALTIRKRAQEVGRIVTENYTQEGRDIAADHIWEQMQQAIAKKA</sequence>
<keyword evidence="3" id="KW-0812">Transmembrane</keyword>
<protein>
    <recommendedName>
        <fullName evidence="4">Erythromycin biosynthesis protein CIII-like C-terminal domain-containing protein</fullName>
    </recommendedName>
</protein>
<evidence type="ECO:0000313" key="5">
    <source>
        <dbReference type="EMBL" id="WWC85599.1"/>
    </source>
</evidence>
<feature type="domain" description="Erythromycin biosynthesis protein CIII-like C-terminal" evidence="4">
    <location>
        <begin position="339"/>
        <end position="429"/>
    </location>
</feature>
<keyword evidence="3" id="KW-0472">Membrane</keyword>
<accession>A0AAX4JLE8</accession>
<keyword evidence="6" id="KW-1185">Reference proteome</keyword>
<proteinExistence type="predicted"/>
<dbReference type="RefSeq" id="XP_066072362.1">
    <property type="nucleotide sequence ID" value="XM_066216265.1"/>
</dbReference>
<name>A0AAX4JLE8_9TREE</name>
<feature type="transmembrane region" description="Helical" evidence="3">
    <location>
        <begin position="186"/>
        <end position="206"/>
    </location>
</feature>
<dbReference type="PANTHER" id="PTHR48043">
    <property type="entry name" value="EG:EG0003.4 PROTEIN-RELATED"/>
    <property type="match status" value="1"/>
</dbReference>
<evidence type="ECO:0000313" key="6">
    <source>
        <dbReference type="Proteomes" id="UP001355207"/>
    </source>
</evidence>
<dbReference type="GO" id="GO:0008194">
    <property type="term" value="F:UDP-glycosyltransferase activity"/>
    <property type="evidence" value="ECO:0007669"/>
    <property type="project" value="TreeGrafter"/>
</dbReference>
<evidence type="ECO:0000259" key="4">
    <source>
        <dbReference type="Pfam" id="PF06722"/>
    </source>
</evidence>
<organism evidence="5 6">
    <name type="scientific">Kwoniella dendrophila CBS 6074</name>
    <dbReference type="NCBI Taxonomy" id="1295534"/>
    <lineage>
        <taxon>Eukaryota</taxon>
        <taxon>Fungi</taxon>
        <taxon>Dikarya</taxon>
        <taxon>Basidiomycota</taxon>
        <taxon>Agaricomycotina</taxon>
        <taxon>Tremellomycetes</taxon>
        <taxon>Tremellales</taxon>
        <taxon>Cryptococcaceae</taxon>
        <taxon>Kwoniella</taxon>
    </lineage>
</organism>
<evidence type="ECO:0000256" key="1">
    <source>
        <dbReference type="ARBA" id="ARBA00022676"/>
    </source>
</evidence>
<dbReference type="Proteomes" id="UP001355207">
    <property type="component" value="Chromosome 1"/>
</dbReference>
<dbReference type="SUPFAM" id="SSF53756">
    <property type="entry name" value="UDP-Glycosyltransferase/glycogen phosphorylase"/>
    <property type="match status" value="1"/>
</dbReference>
<evidence type="ECO:0000256" key="3">
    <source>
        <dbReference type="SAM" id="Phobius"/>
    </source>
</evidence>
<dbReference type="Gene3D" id="3.40.50.2000">
    <property type="entry name" value="Glycogen Phosphorylase B"/>
    <property type="match status" value="1"/>
</dbReference>